<dbReference type="EMBL" id="KZ857486">
    <property type="protein sequence ID" value="RDX42374.1"/>
    <property type="molecule type" value="Genomic_DNA"/>
</dbReference>
<name>A0A371CQ02_9APHY</name>
<evidence type="ECO:0000256" key="1">
    <source>
        <dbReference type="SAM" id="Phobius"/>
    </source>
</evidence>
<dbReference type="InterPro" id="IPR016181">
    <property type="entry name" value="Acyl_CoA_acyltransferase"/>
</dbReference>
<dbReference type="PANTHER" id="PTHR42791">
    <property type="entry name" value="GNAT FAMILY ACETYLTRANSFERASE"/>
    <property type="match status" value="1"/>
</dbReference>
<feature type="transmembrane region" description="Helical" evidence="1">
    <location>
        <begin position="157"/>
        <end position="177"/>
    </location>
</feature>
<sequence length="481" mass="52826">MYCLSTAHFALSLQQNLIAFFDQHAADGGLTILNDQGHPLVYCQITIEVINCLLSDSIVCWRTWVLWGRSYKVIAPPALCIIGGFACGIGVIRAFVISPPGEAVYSPEIVRWFSGIASLTCIANLYAVSAISYKAWYVINSLRVLKNSAQGHGYHRTILLTFIESGAVYSVALVSLVRSARTPLSYEEQDHPGSIMASSRHPEAYVRVAKPSDNAAVTRVLTRAFAKDPAMNWYGGVTKLVEDINSPSPTDARSMRNLSWFQEALVRLTVLVDGVVTVVAIPRTDTKANPPAGTTTGEDTPDEEIVAVSLWLPPGKTLDVGPVTVFRSGLLKVLTGWGYGGVKRVLFEFSPAVERSLEKSFKARGLERLESWHLLTVVVDPDHQKKGYSSMLMEEGFRRTSPKPVHLEATTPANRDIYAHLGFEIDEVHQFGVGQVDKDGIRAKGEAATGYPEWIMTKVRYPSSQLLICNLTTPASPQWST</sequence>
<feature type="transmembrane region" description="Helical" evidence="1">
    <location>
        <begin position="78"/>
        <end position="97"/>
    </location>
</feature>
<dbReference type="SUPFAM" id="SSF55729">
    <property type="entry name" value="Acyl-CoA N-acyltransferases (Nat)"/>
    <property type="match status" value="1"/>
</dbReference>
<reference evidence="2 3" key="1">
    <citation type="journal article" date="2018" name="Biotechnol. Biofuels">
        <title>Integrative visual omics of the white-rot fungus Polyporus brumalis exposes the biotechnological potential of its oxidative enzymes for delignifying raw plant biomass.</title>
        <authorList>
            <person name="Miyauchi S."/>
            <person name="Rancon A."/>
            <person name="Drula E."/>
            <person name="Hage H."/>
            <person name="Chaduli D."/>
            <person name="Favel A."/>
            <person name="Grisel S."/>
            <person name="Henrissat B."/>
            <person name="Herpoel-Gimbert I."/>
            <person name="Ruiz-Duenas F.J."/>
            <person name="Chevret D."/>
            <person name="Hainaut M."/>
            <person name="Lin J."/>
            <person name="Wang M."/>
            <person name="Pangilinan J."/>
            <person name="Lipzen A."/>
            <person name="Lesage-Meessen L."/>
            <person name="Navarro D."/>
            <person name="Riley R."/>
            <person name="Grigoriev I.V."/>
            <person name="Zhou S."/>
            <person name="Raouche S."/>
            <person name="Rosso M.N."/>
        </authorList>
    </citation>
    <scope>NUCLEOTIDE SEQUENCE [LARGE SCALE GENOMIC DNA]</scope>
    <source>
        <strain evidence="2 3">BRFM 1820</strain>
    </source>
</reference>
<proteinExistence type="predicted"/>
<accession>A0A371CQ02</accession>
<dbReference type="AlphaFoldDB" id="A0A371CQ02"/>
<gene>
    <name evidence="2" type="ORF">OH76DRAFT_1362923</name>
</gene>
<dbReference type="InterPro" id="IPR052523">
    <property type="entry name" value="Trichothecene_AcTrans"/>
</dbReference>
<dbReference type="PANTHER" id="PTHR42791:SF1">
    <property type="entry name" value="N-ACETYLTRANSFERASE DOMAIN-CONTAINING PROTEIN"/>
    <property type="match status" value="1"/>
</dbReference>
<evidence type="ECO:0000313" key="2">
    <source>
        <dbReference type="EMBL" id="RDX42374.1"/>
    </source>
</evidence>
<dbReference type="Gene3D" id="3.40.630.30">
    <property type="match status" value="1"/>
</dbReference>
<dbReference type="STRING" id="139420.A0A371CQ02"/>
<keyword evidence="1" id="KW-0812">Transmembrane</keyword>
<keyword evidence="3" id="KW-1185">Reference proteome</keyword>
<organism evidence="2 3">
    <name type="scientific">Lentinus brumalis</name>
    <dbReference type="NCBI Taxonomy" id="2498619"/>
    <lineage>
        <taxon>Eukaryota</taxon>
        <taxon>Fungi</taxon>
        <taxon>Dikarya</taxon>
        <taxon>Basidiomycota</taxon>
        <taxon>Agaricomycotina</taxon>
        <taxon>Agaricomycetes</taxon>
        <taxon>Polyporales</taxon>
        <taxon>Polyporaceae</taxon>
        <taxon>Lentinus</taxon>
    </lineage>
</organism>
<feature type="transmembrane region" description="Helical" evidence="1">
    <location>
        <begin position="109"/>
        <end position="136"/>
    </location>
</feature>
<dbReference type="OrthoDB" id="544277at2759"/>
<dbReference type="Proteomes" id="UP000256964">
    <property type="component" value="Unassembled WGS sequence"/>
</dbReference>
<keyword evidence="1" id="KW-0472">Membrane</keyword>
<keyword evidence="1" id="KW-1133">Transmembrane helix</keyword>
<evidence type="ECO:0000313" key="3">
    <source>
        <dbReference type="Proteomes" id="UP000256964"/>
    </source>
</evidence>
<protein>
    <submittedName>
        <fullName evidence="2">Uncharacterized protein</fullName>
    </submittedName>
</protein>
<dbReference type="Pfam" id="PF13527">
    <property type="entry name" value="Acetyltransf_9"/>
    <property type="match status" value="1"/>
</dbReference>